<evidence type="ECO:0000256" key="2">
    <source>
        <dbReference type="ARBA" id="ARBA00022448"/>
    </source>
</evidence>
<comment type="caution">
    <text evidence="13">The sequence shown here is derived from an EMBL/GenBank/DDBJ whole genome shotgun (WGS) entry which is preliminary data.</text>
</comment>
<accession>A0A8H7WFX7</accession>
<keyword evidence="3" id="KW-0509">mRNA transport</keyword>
<evidence type="ECO:0000313" key="14">
    <source>
        <dbReference type="Proteomes" id="UP000664132"/>
    </source>
</evidence>
<feature type="domain" description="Nuclear pore protein Nup188 C-terminal" evidence="11">
    <location>
        <begin position="1504"/>
        <end position="1873"/>
    </location>
</feature>
<dbReference type="InterPro" id="IPR018864">
    <property type="entry name" value="Nucleoporin_Nup188_N"/>
</dbReference>
<dbReference type="GO" id="GO:0017056">
    <property type="term" value="F:structural constituent of nuclear pore"/>
    <property type="evidence" value="ECO:0007669"/>
    <property type="project" value="InterPro"/>
</dbReference>
<dbReference type="OrthoDB" id="102511at2759"/>
<dbReference type="Pfam" id="PF10487">
    <property type="entry name" value="Nup188_N"/>
    <property type="match status" value="1"/>
</dbReference>
<dbReference type="GO" id="GO:0006405">
    <property type="term" value="P:RNA export from nucleus"/>
    <property type="evidence" value="ECO:0007669"/>
    <property type="project" value="TreeGrafter"/>
</dbReference>
<evidence type="ECO:0000256" key="7">
    <source>
        <dbReference type="ARBA" id="ARBA00023242"/>
    </source>
</evidence>
<dbReference type="GO" id="GO:0006606">
    <property type="term" value="P:protein import into nucleus"/>
    <property type="evidence" value="ECO:0007669"/>
    <property type="project" value="TreeGrafter"/>
</dbReference>
<reference evidence="13" key="1">
    <citation type="submission" date="2021-02" db="EMBL/GenBank/DDBJ databases">
        <title>Genome sequence Cadophora malorum strain M34.</title>
        <authorList>
            <person name="Stefanovic E."/>
            <person name="Vu D."/>
            <person name="Scully C."/>
            <person name="Dijksterhuis J."/>
            <person name="Roader J."/>
            <person name="Houbraken J."/>
        </authorList>
    </citation>
    <scope>NUCLEOTIDE SEQUENCE</scope>
    <source>
        <strain evidence="13">M34</strain>
    </source>
</reference>
<keyword evidence="7" id="KW-0539">Nucleus</keyword>
<dbReference type="PANTHER" id="PTHR31431:SF1">
    <property type="entry name" value="NUCLEOPORIN NUP188"/>
    <property type="match status" value="1"/>
</dbReference>
<dbReference type="Pfam" id="PF18378">
    <property type="entry name" value="Nup188_C"/>
    <property type="match status" value="1"/>
</dbReference>
<dbReference type="InterPro" id="IPR041634">
    <property type="entry name" value="Nup188_C"/>
</dbReference>
<feature type="domain" description="Nucleoporin Nup188 N-terminal subdomain III" evidence="12">
    <location>
        <begin position="712"/>
        <end position="888"/>
    </location>
</feature>
<evidence type="ECO:0000256" key="9">
    <source>
        <dbReference type="ARBA" id="ARBA00040174"/>
    </source>
</evidence>
<evidence type="ECO:0000313" key="13">
    <source>
        <dbReference type="EMBL" id="KAG4424047.1"/>
    </source>
</evidence>
<evidence type="ECO:0000256" key="4">
    <source>
        <dbReference type="ARBA" id="ARBA00022927"/>
    </source>
</evidence>
<comment type="similarity">
    <text evidence="8">Belongs to the Nup188 family.</text>
</comment>
<evidence type="ECO:0000256" key="8">
    <source>
        <dbReference type="ARBA" id="ARBA00038387"/>
    </source>
</evidence>
<keyword evidence="14" id="KW-1185">Reference proteome</keyword>
<evidence type="ECO:0000256" key="3">
    <source>
        <dbReference type="ARBA" id="ARBA00022816"/>
    </source>
</evidence>
<dbReference type="Gene3D" id="1.25.10.70">
    <property type="match status" value="1"/>
</dbReference>
<organism evidence="13 14">
    <name type="scientific">Cadophora malorum</name>
    <dbReference type="NCBI Taxonomy" id="108018"/>
    <lineage>
        <taxon>Eukaryota</taxon>
        <taxon>Fungi</taxon>
        <taxon>Dikarya</taxon>
        <taxon>Ascomycota</taxon>
        <taxon>Pezizomycotina</taxon>
        <taxon>Leotiomycetes</taxon>
        <taxon>Helotiales</taxon>
        <taxon>Ploettnerulaceae</taxon>
        <taxon>Cadophora</taxon>
    </lineage>
</organism>
<dbReference type="Pfam" id="PF21093">
    <property type="entry name" value="Nup188_N-subdom_III"/>
    <property type="match status" value="3"/>
</dbReference>
<keyword evidence="5" id="KW-0811">Translocation</keyword>
<dbReference type="EMBL" id="JAFJYH010000026">
    <property type="protein sequence ID" value="KAG4424047.1"/>
    <property type="molecule type" value="Genomic_DNA"/>
</dbReference>
<feature type="domain" description="Nucleoporin Nup188 N-terminal subdomain III" evidence="12">
    <location>
        <begin position="1014"/>
        <end position="1199"/>
    </location>
</feature>
<dbReference type="InterPro" id="IPR044840">
    <property type="entry name" value="Nup188"/>
</dbReference>
<evidence type="ECO:0000256" key="6">
    <source>
        <dbReference type="ARBA" id="ARBA00023132"/>
    </source>
</evidence>
<keyword evidence="2" id="KW-0813">Transport</keyword>
<dbReference type="GO" id="GO:0051028">
    <property type="term" value="P:mRNA transport"/>
    <property type="evidence" value="ECO:0007669"/>
    <property type="project" value="UniProtKB-KW"/>
</dbReference>
<evidence type="ECO:0000256" key="1">
    <source>
        <dbReference type="ARBA" id="ARBA00004567"/>
    </source>
</evidence>
<dbReference type="Pfam" id="PF21094">
    <property type="entry name" value="Nup188_SH3-like"/>
    <property type="match status" value="1"/>
</dbReference>
<proteinExistence type="inferred from homology"/>
<keyword evidence="4" id="KW-0653">Protein transport</keyword>
<dbReference type="InterPro" id="IPR048883">
    <property type="entry name" value="Nup188_N-subdom_III"/>
</dbReference>
<dbReference type="GO" id="GO:0044611">
    <property type="term" value="C:nuclear pore inner ring"/>
    <property type="evidence" value="ECO:0007669"/>
    <property type="project" value="TreeGrafter"/>
</dbReference>
<comment type="subcellular location">
    <subcellularLocation>
        <location evidence="1">Nucleus</location>
        <location evidence="1">Nuclear pore complex</location>
    </subcellularLocation>
</comment>
<feature type="domain" description="Nucleoporin Nup188 N-terminal subdomain III" evidence="12">
    <location>
        <begin position="904"/>
        <end position="978"/>
    </location>
</feature>
<name>A0A8H7WFX7_9HELO</name>
<gene>
    <name evidence="13" type="ORF">IFR04_002889</name>
</gene>
<evidence type="ECO:0000256" key="5">
    <source>
        <dbReference type="ARBA" id="ARBA00023010"/>
    </source>
</evidence>
<protein>
    <recommendedName>
        <fullName evidence="9">Nucleoporin NUP188</fullName>
    </recommendedName>
</protein>
<dbReference type="PANTHER" id="PTHR31431">
    <property type="entry name" value="NUCLEOPORIN NUP188 HOMOLOG"/>
    <property type="match status" value="1"/>
</dbReference>
<evidence type="ECO:0000259" key="11">
    <source>
        <dbReference type="Pfam" id="PF18378"/>
    </source>
</evidence>
<evidence type="ECO:0000259" key="12">
    <source>
        <dbReference type="Pfam" id="PF21093"/>
    </source>
</evidence>
<dbReference type="Proteomes" id="UP000664132">
    <property type="component" value="Unassembled WGS sequence"/>
</dbReference>
<feature type="domain" description="Nucleoporin Nup188 N-terminal" evidence="10">
    <location>
        <begin position="43"/>
        <end position="417"/>
    </location>
</feature>
<evidence type="ECO:0000259" key="10">
    <source>
        <dbReference type="Pfam" id="PF10487"/>
    </source>
</evidence>
<keyword evidence="6" id="KW-0906">Nuclear pore complex</keyword>
<sequence>MAPILAPSYFPPLDKCLSGEELLVVDLGSAHKTFIESFLTIEKVSELLENPYAAYPPPSAETKNAFETKTSAINVTPSSNAQYDIKEIKEDALWLSKAANINEVSALRIVVEECQSRAATQLLGPFSEEELASIRDAAGNNRYSSSIPVGLMSQGAEPQQTQKEYGLQESRRKRILRTYLSERRYLLKCSERIFHQVFLSYLLPDETTANSAGFAITPGWLQTFGIGAFTAKLNADNFPGPDVILKRCIGAITTNMKNLTAGSGWFSEDGGREDVEIDWMRSQITEAIHSMELMWQFLQNYCHEPCSSETIMAWFHLQQDYSFFNSFELDDQSSQILFTALQSISGLLSLSIFRLDDAVAYLSNPKISEVGLNAPGREVYVHNAQTMIDVTNILIQAADNRLHTASPAILAWSIILQTMTDRMLALETAEYAPDDRASSVDTNHTLGSDPYKEALEQINDIVEEDVIDYLARSAIDSCQVFDVLSSLASRLGNTTNAVFSNFVGAEMRGCILNLIRYSTRVGYNAEIVGASVAALTSGQDYWDIHNSDHIFECVDPVAKFWKDETLKGVLLQNAVWRFPFESMPFLELLRALAYRSSTPKEEPKGNNPKTETVPEIDAEIYNPKAITEILDVMPFFTYALPPNFVDYETTQEEENTNSIRLTKGIHLFVPRSYTLRSLSSQSSSLVTQNTDFFIPAGTIGRIVSESDPKVAYWYHQYSGFAYLGKLLETFLAASDLVDATTGQPADRDSVSEIIELFAMLISPAKSALPSFEAATDIVEKTSSGLSHDRDIIGVIFDIFQEELQNQSASSGADVPLDILVSCVHFIHALLPLYPARVWPLLTHSGLLDLGRGGGKLPVIVEGVELLSGKYDLLVSCCHLFESLVEDLAVNAIKRRSSNTSRNKVRLTSSLHQSFHDVSTGIPESTASKIISSFARYLVEVLESSRTWKYNSQDDRRRIGKIIGTSFDKILNYTFGIEAPVELDPAEGRDEISLERALVPFSPMAGQNGEIQGERRTKIMEGLMLGASHIIESFLSASAGTLRFQPLLRSYFDGLETPETTVSPNLVDLWTGHVGSILSLSQTLLQVKTMLGLLPSQLESQIFKSSSLIARLYAAHDTYKTKVVGLFEALIVTASSDEASEPPSLLGHLGPHTARNFLHCLADLDKPLSRQDNLATIWHFLSMVMSSRQQWFANYLLTGKTPRDAMKVKSGAKDLVALDKPLLSTALDALSNINELPKPASLAMLEFVALAQNYWPWTVYNSPQYKDFIDSMQDFVGRLKPLGQSKDSIDDLIEDCYQTRISAYVAEILAMHLFHSRQTGTPVQLKPLITNLSYFKRFAAAVPDYKQSLHSHLKRNFEAKYPGSTIGDLKRTPLGRRQLGTEYFYDTLLADLMLSVDQGWFGTKANGLRDDVHRANVNLSLVDAQIALFHSWKFLSIELSSNTATEPEVQTLLSAVVTNCLIANGQSQPPEEIFSTLSQTRADLALVLGQRLVQAKSSIPDMQRLLPTVWKTIENLRGSFDKPLLDEDIFYYRSLLKLLFLAIRVHAEAPTESENLRASIRASQSAAIPTILSILEHVVAKGLRELATSIHDSPADSSPEDLALITGILQSCLRIPGIELNHGQIVVMMVNSSAPLLAVKLFSWAETLTIDGDPIYGELSILFLLELSSIPPMAEQLAASGILSQIYSAGITAYFRRPGVSPFAETAGLQRCYSIWARGILPLLLNLLDAVQSSIAIEVAQFLNQFPLMLAHSEQAFDAPETDRIIPKGQTKYITATICSEVHSMSLLVYILTGFREALVSTMDIPDVKWDAAGVLENVMFWLQPGSSSLLRARILPMGEREVEEVQKAKSAGKTVSTLEMKIVAELKGIRDVLGSVDSS</sequence>